<evidence type="ECO:0000313" key="3">
    <source>
        <dbReference type="Proteomes" id="UP000257131"/>
    </source>
</evidence>
<dbReference type="Proteomes" id="UP000257131">
    <property type="component" value="Unassembled WGS sequence"/>
</dbReference>
<gene>
    <name evidence="2" type="ORF">DRV84_14100</name>
</gene>
<dbReference type="Pfam" id="PF00353">
    <property type="entry name" value="HemolysinCabind"/>
    <property type="match status" value="3"/>
</dbReference>
<dbReference type="EMBL" id="QOHR01000035">
    <property type="protein sequence ID" value="REC54248.1"/>
    <property type="molecule type" value="Genomic_DNA"/>
</dbReference>
<proteinExistence type="predicted"/>
<dbReference type="GO" id="GO:0005509">
    <property type="term" value="F:calcium ion binding"/>
    <property type="evidence" value="ECO:0007669"/>
    <property type="project" value="InterPro"/>
</dbReference>
<dbReference type="PROSITE" id="PS00330">
    <property type="entry name" value="HEMOLYSIN_CALCIUM"/>
    <property type="match status" value="6"/>
</dbReference>
<comment type="caution">
    <text evidence="2">The sequence shown here is derived from an EMBL/GenBank/DDBJ whole genome shotgun (WGS) entry which is preliminary data.</text>
</comment>
<evidence type="ECO:0000256" key="1">
    <source>
        <dbReference type="SAM" id="MobiDB-lite"/>
    </source>
</evidence>
<dbReference type="SUPFAM" id="SSF51120">
    <property type="entry name" value="beta-Roll"/>
    <property type="match status" value="1"/>
</dbReference>
<name>A0A3D9BL56_9RHOB</name>
<feature type="region of interest" description="Disordered" evidence="1">
    <location>
        <begin position="1643"/>
        <end position="1720"/>
    </location>
</feature>
<sequence>MAKDFADSNRLEDEAGLQAANTVSTADAKQDITSRFVAMWEKKNAQRALRGGAVSTMALTLAACGGDGDDPVAPAEPEDQTAVQASGRVFLQQLDAVTTVDTSAIEQLPDNLSLTTAETAGALESFVDALKVVDVEAQYLDVTGSNGDDTFYADTFAVHNIDIVAGEGTDTLEVNMKGPWAQVGSLDGVEVVNVVNNENNYLVSKMAGWDIDVNELEPTIDSADVATNSILDLFTAPDLEKLVISEGSFNFDAAADPFATLEVRNVNATAEVELQGSFSQDTLVTVKGGAGALDLTLSDFFVEDTTTDIELMHNTSVVNLTSTSTDDNGVNDINGIVFQNELRILNISGDAELNAGNDDNRLVFDGDRTATIDASALQADLLLEVAPHTDVNYTGTDQTTGVDSLTVSGADDSGETRLSLIADFGAGSTAVNNLTIDATDDGGSGTTILNSDTAVTADIGAGITLEIDGDGNDAVDATRGDLSGVGAVVFGTTDQLQLTAGQVDAIGIANFSTKDSVNDDGQLAIVDVDSTTDLDLSAIDNGDLVSVRTLDGADVTLTASTVLGNLKAGVGAVEIMAETDDASLTMTADQFQQLDDDEVVVSGIDGVGNPGNNPATNTPFEGTLTLTDVAEDEVIVLDNVEVDGVTVEVGAAGETFVATDEFAVTDGGNEDVTLEVSGETDLTQANLDGVDIIKLVDDADLTLTTAQGNTVLFDGTGSVTVDQGLTINTGDADTAETSTAGVRFVFSGETNTTPTLTLEGANDIAIRGIETGSAVTQFTLDDNTTAGETTITGGTPAFNLAPETTQLTLDVLDADSGLVIGGGDDTNADYVAPGLETLIVEQNNVDSTIDLGSLGSGDSVASNLSVDVTNPSTDTPPVIELKDVPADADYTLNGTTVIVNEGATIGAGSSLNLESTTKVEGSIAKDALPIAADSTFQLTSDYTAAEITTLLDTLAGPTAAVDVTDMTAAQLTAVAAAVEKVDTANVVGSLYIDKDVAAADITTIVGLADFTAGDNSASAELTGMSAEQINAVGATTEWDTDGLSGTFTLTADNAAVIGDILGDTIRSADVTIDAGETADNARISGTDLRDIAGEIAVVDTLTNLTYDANADDTEANGGLGAADDGLEARALLGKTTDAAVDATGISTDEKVAIAENIDSVAADGIENLSINTDDAASTITSLLTNAVDAGVDATAGNAGALTSDQLSAIAANASSIADGGISNLTVTSDQTAAEITALLGRAATPTVDLTDMTSDQVDAVEAAIGSVDALSGETTAAVLQQLDTADTEVLDATSVGPVTGSLEDLQAVADADEGVVTLNLAADVAFNANDADGTVIDVADVNTLNAETTGTITFENAVVIEGARSALATDLVNGNAAFVDGDDGVVAATADLNITDAGDAAALDASDLRNLGGVTTGTVTVANNTAITGTETTLTDALVTADTRVETTSSDVTVTNVNAVTTEDEQQVIEDIDAATTGVVTVVGTGMSDPLNFDGYEGEALVINGGTGDDTITGTSNNDTIDGEAGADVLSGGEGDDTIAADDNDTSVDGGSGSDTMQLANDAAFDAAELDNVETVELASDAEVTVDYTDVKGADNIAAVTGVDDGNDEKLIVTGASAGGGSVTLDYSAGLTLTDALLEVQGGSDDEDITGTAGDDALDGDQGADTLSGGDGDDTLAGGAGADSLNGGAGTDELTGGAGNDSMTGGAGDDQFTVDAGDDEITDFGDADRVDIANGASLAATVTTNYTAAAAGDIDNAAVVTDAVFTVEDGIDFDASAATDTTNGITITATTNGAGSILVGTDQGDAIIGGNGDDELTGGAGIDSLSGGDGDDTFIITDADDDVASEVIDGTDGGDGIADNDTIDINTDEAIDLSDDTITDVETLDLGDADNDADVTLTDAQLSAFTTVTADDQDSITIDELDGAVSGTDAIDTFVFASTDSGVTISDFSSASEADVLDLDLTGVDGTVYAESGSGNIDTGAAGVFVADFDVTNAAANMSASDLFTALTGDAASAEAASEVSYAVVKADHDNASSDAFVFKTTVNGAGNGFSSIDLITTLSDFGDISNLAEGNFDGVSAP</sequence>
<dbReference type="Gene3D" id="2.150.10.10">
    <property type="entry name" value="Serralysin-like metalloprotease, C-terminal"/>
    <property type="match status" value="2"/>
</dbReference>
<dbReference type="OrthoDB" id="9342475at2"/>
<keyword evidence="3" id="KW-1185">Reference proteome</keyword>
<reference evidence="2 3" key="1">
    <citation type="journal article" date="2017" name="Int. J. Syst. Evol. Microbiol.">
        <title>Rhodosalinus sediminis gen. nov., sp. nov., isolated from marine saltern.</title>
        <authorList>
            <person name="Guo L.Y."/>
            <person name="Ling S.K."/>
            <person name="Li C.M."/>
            <person name="Chen G.J."/>
            <person name="Du Z.J."/>
        </authorList>
    </citation>
    <scope>NUCLEOTIDE SEQUENCE [LARGE SCALE GENOMIC DNA]</scope>
    <source>
        <strain evidence="2 3">WDN1C137</strain>
    </source>
</reference>
<dbReference type="InterPro" id="IPR001343">
    <property type="entry name" value="Hemolysn_Ca-bd"/>
</dbReference>
<organism evidence="2 3">
    <name type="scientific">Rhodosalinus sediminis</name>
    <dbReference type="NCBI Taxonomy" id="1940533"/>
    <lineage>
        <taxon>Bacteria</taxon>
        <taxon>Pseudomonadati</taxon>
        <taxon>Pseudomonadota</taxon>
        <taxon>Alphaproteobacteria</taxon>
        <taxon>Rhodobacterales</taxon>
        <taxon>Paracoccaceae</taxon>
        <taxon>Rhodosalinus</taxon>
    </lineage>
</organism>
<protein>
    <submittedName>
        <fullName evidence="2">Calcium-binding protein</fullName>
    </submittedName>
</protein>
<evidence type="ECO:0000313" key="2">
    <source>
        <dbReference type="EMBL" id="REC54248.1"/>
    </source>
</evidence>
<dbReference type="InterPro" id="IPR018511">
    <property type="entry name" value="Hemolysin-typ_Ca-bd_CS"/>
</dbReference>
<dbReference type="InterPro" id="IPR011049">
    <property type="entry name" value="Serralysin-like_metalloprot_C"/>
</dbReference>
<accession>A0A3D9BL56</accession>
<dbReference type="PRINTS" id="PR00313">
    <property type="entry name" value="CABNDNGRPT"/>
</dbReference>
<dbReference type="RefSeq" id="WP_115981842.1">
    <property type="nucleotide sequence ID" value="NZ_QOHR01000035.1"/>
</dbReference>
<feature type="compositionally biased region" description="Low complexity" evidence="1">
    <location>
        <begin position="1650"/>
        <end position="1668"/>
    </location>
</feature>